<evidence type="ECO:0000313" key="2">
    <source>
        <dbReference type="EMBL" id="BDQ33580.1"/>
    </source>
</evidence>
<proteinExistence type="predicted"/>
<keyword evidence="1" id="KW-0812">Transmembrane</keyword>
<organism evidence="2 3">
    <name type="scientific">Pseudodesulfovibrio portus</name>
    <dbReference type="NCBI Taxonomy" id="231439"/>
    <lineage>
        <taxon>Bacteria</taxon>
        <taxon>Pseudomonadati</taxon>
        <taxon>Thermodesulfobacteriota</taxon>
        <taxon>Desulfovibrionia</taxon>
        <taxon>Desulfovibrionales</taxon>
        <taxon>Desulfovibrionaceae</taxon>
    </lineage>
</organism>
<feature type="transmembrane region" description="Helical" evidence="1">
    <location>
        <begin position="21"/>
        <end position="41"/>
    </location>
</feature>
<keyword evidence="3" id="KW-1185">Reference proteome</keyword>
<dbReference type="Proteomes" id="UP001061361">
    <property type="component" value="Chromosome"/>
</dbReference>
<keyword evidence="1" id="KW-0472">Membrane</keyword>
<evidence type="ECO:0000256" key="1">
    <source>
        <dbReference type="SAM" id="Phobius"/>
    </source>
</evidence>
<keyword evidence="1" id="KW-1133">Transmembrane helix</keyword>
<name>A0ABN6RVP2_9BACT</name>
<accession>A0ABN6RVP2</accession>
<sequence>MDQVLRNTGPEDPLSRMAPRFTLAAMALSAIGLAAGSWSIHKLAVDMGSAYASMLLDLTSSAWALL</sequence>
<evidence type="ECO:0000313" key="3">
    <source>
        <dbReference type="Proteomes" id="UP001061361"/>
    </source>
</evidence>
<gene>
    <name evidence="2" type="ORF">JCM14722_11220</name>
</gene>
<dbReference type="EMBL" id="AP026708">
    <property type="protein sequence ID" value="BDQ33580.1"/>
    <property type="molecule type" value="Genomic_DNA"/>
</dbReference>
<protein>
    <submittedName>
        <fullName evidence="2">Uncharacterized protein</fullName>
    </submittedName>
</protein>
<reference evidence="2" key="1">
    <citation type="submission" date="2022-08" db="EMBL/GenBank/DDBJ databases">
        <title>Genome Sequence of the sulphate-reducing bacterium, Pseudodesulfovibrio portus JCM14722.</title>
        <authorList>
            <person name="Kondo R."/>
            <person name="Kataoka T."/>
        </authorList>
    </citation>
    <scope>NUCLEOTIDE SEQUENCE</scope>
    <source>
        <strain evidence="2">JCM 14722</strain>
    </source>
</reference>